<dbReference type="InterPro" id="IPR036465">
    <property type="entry name" value="vWFA_dom_sf"/>
</dbReference>
<dbReference type="PROSITE" id="PS50234">
    <property type="entry name" value="VWFA"/>
    <property type="match status" value="1"/>
</dbReference>
<feature type="signal peptide" evidence="2">
    <location>
        <begin position="1"/>
        <end position="24"/>
    </location>
</feature>
<evidence type="ECO:0000256" key="2">
    <source>
        <dbReference type="SAM" id="SignalP"/>
    </source>
</evidence>
<name>A0ABS5U745_9BACT</name>
<reference evidence="4 5" key="1">
    <citation type="submission" date="2021-05" db="EMBL/GenBank/DDBJ databases">
        <title>The draft genome of Geobacter chapellei DSM 13688.</title>
        <authorList>
            <person name="Xu Z."/>
            <person name="Masuda Y."/>
            <person name="Itoh H."/>
            <person name="Senoo K."/>
        </authorList>
    </citation>
    <scope>NUCLEOTIDE SEQUENCE [LARGE SCALE GENOMIC DNA]</scope>
    <source>
        <strain evidence="4 5">DSM 13688</strain>
    </source>
</reference>
<evidence type="ECO:0000256" key="1">
    <source>
        <dbReference type="SAM" id="MobiDB-lite"/>
    </source>
</evidence>
<feature type="chain" id="PRO_5047053998" description="VWFA domain-containing protein" evidence="2">
    <location>
        <begin position="25"/>
        <end position="1266"/>
    </location>
</feature>
<accession>A0ABS5U745</accession>
<dbReference type="Gene3D" id="3.40.50.410">
    <property type="entry name" value="von Willebrand factor, type A domain"/>
    <property type="match status" value="1"/>
</dbReference>
<dbReference type="SUPFAM" id="SSF53300">
    <property type="entry name" value="vWA-like"/>
    <property type="match status" value="1"/>
</dbReference>
<dbReference type="EMBL" id="JAHDYS010000005">
    <property type="protein sequence ID" value="MBT1071482.1"/>
    <property type="molecule type" value="Genomic_DNA"/>
</dbReference>
<comment type="caution">
    <text evidence="4">The sequence shown here is derived from an EMBL/GenBank/DDBJ whole genome shotgun (WGS) entry which is preliminary data.</text>
</comment>
<feature type="region of interest" description="Disordered" evidence="1">
    <location>
        <begin position="825"/>
        <end position="847"/>
    </location>
</feature>
<keyword evidence="5" id="KW-1185">Reference proteome</keyword>
<dbReference type="Proteomes" id="UP000784128">
    <property type="component" value="Unassembled WGS sequence"/>
</dbReference>
<gene>
    <name evidence="4" type="ORF">KJB30_06795</name>
</gene>
<organism evidence="4 5">
    <name type="scientific">Pelotalea chapellei</name>
    <dbReference type="NCBI Taxonomy" id="44671"/>
    <lineage>
        <taxon>Bacteria</taxon>
        <taxon>Pseudomonadati</taxon>
        <taxon>Thermodesulfobacteriota</taxon>
        <taxon>Desulfuromonadia</taxon>
        <taxon>Geobacterales</taxon>
        <taxon>Geobacteraceae</taxon>
        <taxon>Pelotalea</taxon>
    </lineage>
</organism>
<proteinExistence type="predicted"/>
<evidence type="ECO:0000259" key="3">
    <source>
        <dbReference type="PROSITE" id="PS50234"/>
    </source>
</evidence>
<feature type="domain" description="VWFA" evidence="3">
    <location>
        <begin position="151"/>
        <end position="439"/>
    </location>
</feature>
<evidence type="ECO:0000313" key="4">
    <source>
        <dbReference type="EMBL" id="MBT1071482.1"/>
    </source>
</evidence>
<dbReference type="InterPro" id="IPR002035">
    <property type="entry name" value="VWF_A"/>
</dbReference>
<sequence length="1266" mass="135871">MKKTIFFVLFLASSLLARINTSHAAATCDQYPGDTWIYGGMTSLVKPNVLIIIDTSGSMDDSISTTYDPATTYDQAPACWLSTGISTTCLSNRVYVKSVTNSGNVFYTDSGFSLNNVTEKCTNNHPNSSLSSDGFYIGTLTTTGACEPRGFIKDSTYVMGNWINWNEQYAKISIARKVVKDLISDPRNKGVNFGLMIYNNGDGIDKKQSKGARFFSDIIAGQEYVTVIKDMDAAFNAALTNRDALLASINRTTITASGWTPLAESLYEAGQYFKGATSAFGNTIGLDSSSKYTSPITASCQTNFIIFVTDGMSTSDDSTVLTTVCPPERPDCEGDYDNDGIEYVDRVGTMQRFKHSMDDVAKYLYDTDLLPDDSTVGQEHTKGKQHVSTFTIGFDLKSTKDEEQAAIDLLKLVSDNSHGHGASYMAGNQAELSTALNKILSHITSADTSYVTPVVPTNATNRTYSSDRIYMGLFKPVNESFWKGNLKKYGLGTKTNTSKTDISNVIMDKNKNVAVWMDLDGDNTDDFSGTKLPVGVSSGTFKTDSISFWSTASDGGIVDKGGAGGQLAGMDLTKRVIYTYTTSRIPLANVSNADLGVSSDAERTQLISYLQGMDAYGKPAEKRSWLLGDLLHSRPAFVSYGPVTESNEGTCGDNANKNMLYVGGNDGMLHAIRDCDGGEEWAFIPPNMLTSLKEIPGEIHTYGVDATPSVYVYDANKDGKIDVSKDKVILLFGMRRGGGAAGDGSAAAKGAYIALDVTNPVDPKYLGSIGSNTLTEMGESWSEPRIIKIKIGGEEKIAAFIIGGYDNVNEDSRYGATQKFRGDGKVSLTDSGSGSVTSSGSSTQQNPKGGAIYLVELATIDNKDNKGVPNFANLGRLLWSVVPGSKNYGTNPATDKLEYSLTGEVALLDTAGSGYPDRMYAADLGGNVWRFDIGGSNVNKWSGNKIFSINPATGDTGRKFFFKPSVTVEATSSSSRGLDALIFLGSGDREHPLNTGVIDRMYALRDRGQTDPKIIPVGEDKIVDVTQDLLQDPSATTAAVNSILTDLKNVDKYGWYIKLNERDGEKVLAPATVFNKVAYFTTYTPDKNSSSSASSLPISTGIKTLTVDKGASILPNQQVFIENGSNRMKGIVTDYDSTSGLLTANITSVVGAGTFSAWRVAWGDPCTPNIGTSRLYAVNYATGEAVFNFDRKNDSTAVSNTRAQSGDTALLRSDRSEALGPGIASGVSVVVNPDGKVNANVNSGGVLVPLQLKKGGTIIPLYWRQK</sequence>
<feature type="compositionally biased region" description="Low complexity" evidence="1">
    <location>
        <begin position="827"/>
        <end position="843"/>
    </location>
</feature>
<protein>
    <recommendedName>
        <fullName evidence="3">VWFA domain-containing protein</fullName>
    </recommendedName>
</protein>
<evidence type="ECO:0000313" key="5">
    <source>
        <dbReference type="Proteomes" id="UP000784128"/>
    </source>
</evidence>
<dbReference type="RefSeq" id="WP_214297241.1">
    <property type="nucleotide sequence ID" value="NZ_JAHDYS010000005.1"/>
</dbReference>
<keyword evidence="2" id="KW-0732">Signal</keyword>